<sequence length="189" mass="21723">MTSLVNLNLIQETLKNNQFYAVYGKKTQIKDLNELSELERQSLKNFNCGHAYKYINQQATKMIDQVKRRKSKGAYLCLNDEVIGIAYYKTHHMRRELRCALGFTPDQKLLELQVFGISKMAGTCLLQGKGFGSFFLQCLLDSLECNCTGSGSFYGIILHPIDDRAVSFYEKQGFIQNPYRSEMIYLLDI</sequence>
<dbReference type="AlphaFoldDB" id="A0A6G6APU8"/>
<dbReference type="RefSeq" id="WP_069122261.1">
    <property type="nucleotide sequence ID" value="NZ_LSAM01000008.1"/>
</dbReference>
<accession>A0A6G6APU8</accession>
<evidence type="ECO:0000313" key="1">
    <source>
        <dbReference type="EMBL" id="QID24180.1"/>
    </source>
</evidence>
<organism evidence="1">
    <name type="scientific">Acinetobacter pittii</name>
    <name type="common">Acinetobacter genomosp. 3</name>
    <dbReference type="NCBI Taxonomy" id="48296"/>
    <lineage>
        <taxon>Bacteria</taxon>
        <taxon>Pseudomonadati</taxon>
        <taxon>Pseudomonadota</taxon>
        <taxon>Gammaproteobacteria</taxon>
        <taxon>Moraxellales</taxon>
        <taxon>Moraxellaceae</taxon>
        <taxon>Acinetobacter</taxon>
        <taxon>Acinetobacter calcoaceticus/baumannii complex</taxon>
    </lineage>
</organism>
<dbReference type="SUPFAM" id="SSF55729">
    <property type="entry name" value="Acyl-CoA N-acyltransferases (Nat)"/>
    <property type="match status" value="1"/>
</dbReference>
<geneLocation type="plasmid" evidence="1">
    <name>pA2949</name>
</geneLocation>
<protein>
    <submittedName>
        <fullName evidence="1">N-acetyltransferase</fullName>
    </submittedName>
</protein>
<dbReference type="InterPro" id="IPR016181">
    <property type="entry name" value="Acyl_CoA_acyltransferase"/>
</dbReference>
<name>A0A6G6APU8_ACIPI</name>
<dbReference type="EMBL" id="MN481287">
    <property type="protein sequence ID" value="QID24180.1"/>
    <property type="molecule type" value="Genomic_DNA"/>
</dbReference>
<reference evidence="1" key="1">
    <citation type="submission" date="2019-09" db="EMBL/GenBank/DDBJ databases">
        <authorList>
            <person name="Liu L."/>
        </authorList>
    </citation>
    <scope>NUCLEOTIDE SEQUENCE</scope>
    <source>
        <strain evidence="1">A2949</strain>
        <plasmid evidence="1">pA2949</plasmid>
    </source>
</reference>
<keyword evidence="1" id="KW-0808">Transferase</keyword>
<keyword evidence="1" id="KW-0614">Plasmid</keyword>
<proteinExistence type="predicted"/>
<dbReference type="GO" id="GO:0016740">
    <property type="term" value="F:transferase activity"/>
    <property type="evidence" value="ECO:0007669"/>
    <property type="project" value="UniProtKB-KW"/>
</dbReference>
<dbReference type="Gene3D" id="3.40.630.30">
    <property type="match status" value="1"/>
</dbReference>